<keyword evidence="2 5" id="KW-0378">Hydrolase</keyword>
<comment type="pathway">
    <text evidence="5">Glycan metabolism; pectin degradation; 2-dehydro-3-deoxy-D-gluconate from pectin: step 1/5.</text>
</comment>
<dbReference type="EMBL" id="FONA01000003">
    <property type="protein sequence ID" value="SFD87513.1"/>
    <property type="molecule type" value="Genomic_DNA"/>
</dbReference>
<dbReference type="InterPro" id="IPR012334">
    <property type="entry name" value="Pectin_lyas_fold"/>
</dbReference>
<dbReference type="InParanoid" id="A0A1I1W2J1"/>
<keyword evidence="8" id="KW-1185">Reference proteome</keyword>
<dbReference type="InterPro" id="IPR000070">
    <property type="entry name" value="Pectinesterase_cat"/>
</dbReference>
<dbReference type="InterPro" id="IPR011050">
    <property type="entry name" value="Pectin_lyase_fold/virulence"/>
</dbReference>
<dbReference type="STRING" id="385682.SAMN05444380_103111"/>
<comment type="similarity">
    <text evidence="1">Belongs to the pectinesterase family.</text>
</comment>
<dbReference type="GO" id="GO:0045490">
    <property type="term" value="P:pectin catabolic process"/>
    <property type="evidence" value="ECO:0007669"/>
    <property type="project" value="UniProtKB-UniRule"/>
</dbReference>
<dbReference type="RefSeq" id="WP_074964245.1">
    <property type="nucleotide sequence ID" value="NZ_FONA01000003.1"/>
</dbReference>
<dbReference type="GO" id="GO:0009279">
    <property type="term" value="C:cell outer membrane"/>
    <property type="evidence" value="ECO:0007669"/>
    <property type="project" value="TreeGrafter"/>
</dbReference>
<evidence type="ECO:0000256" key="5">
    <source>
        <dbReference type="RuleBase" id="RU000589"/>
    </source>
</evidence>
<dbReference type="PROSITE" id="PS00503">
    <property type="entry name" value="PECTINESTERASE_2"/>
    <property type="match status" value="1"/>
</dbReference>
<dbReference type="PANTHER" id="PTHR31321:SF57">
    <property type="entry name" value="PECTINESTERASE 53-RELATED"/>
    <property type="match status" value="1"/>
</dbReference>
<dbReference type="FunFam" id="2.160.20.10:FF:000052">
    <property type="entry name" value="Pectinesterase"/>
    <property type="match status" value="1"/>
</dbReference>
<dbReference type="UniPathway" id="UPA00545">
    <property type="reaction ID" value="UER00823"/>
</dbReference>
<dbReference type="GO" id="GO:0042545">
    <property type="term" value="P:cell wall modification"/>
    <property type="evidence" value="ECO:0007669"/>
    <property type="project" value="UniProtKB-UniRule"/>
</dbReference>
<dbReference type="Gene3D" id="2.160.20.10">
    <property type="entry name" value="Single-stranded right-handed beta-helix, Pectin lyase-like"/>
    <property type="match status" value="1"/>
</dbReference>
<protein>
    <recommendedName>
        <fullName evidence="5">Pectinesterase</fullName>
        <ecNumber evidence="5">3.1.1.11</ecNumber>
    </recommendedName>
</protein>
<name>A0A1I1W2J1_9BACT</name>
<feature type="domain" description="Pectinesterase catalytic" evidence="6">
    <location>
        <begin position="28"/>
        <end position="316"/>
    </location>
</feature>
<evidence type="ECO:0000256" key="4">
    <source>
        <dbReference type="PROSITE-ProRule" id="PRU10040"/>
    </source>
</evidence>
<dbReference type="Pfam" id="PF01095">
    <property type="entry name" value="Pectinesterase"/>
    <property type="match status" value="1"/>
</dbReference>
<dbReference type="FunCoup" id="A0A1I1W2J1">
    <property type="interactions" value="71"/>
</dbReference>
<proteinExistence type="inferred from homology"/>
<accession>A0A1I1W2J1</accession>
<evidence type="ECO:0000256" key="2">
    <source>
        <dbReference type="ARBA" id="ARBA00022801"/>
    </source>
</evidence>
<feature type="active site" evidence="4">
    <location>
        <position position="184"/>
    </location>
</feature>
<keyword evidence="3 5" id="KW-0063">Aspartyl esterase</keyword>
<dbReference type="GO" id="GO:0030599">
    <property type="term" value="F:pectinesterase activity"/>
    <property type="evidence" value="ECO:0007669"/>
    <property type="project" value="UniProtKB-UniRule"/>
</dbReference>
<evidence type="ECO:0000313" key="8">
    <source>
        <dbReference type="Proteomes" id="UP000181976"/>
    </source>
</evidence>
<dbReference type="SUPFAM" id="SSF51126">
    <property type="entry name" value="Pectin lyase-like"/>
    <property type="match status" value="1"/>
</dbReference>
<gene>
    <name evidence="7" type="ORF">SAMN05444380_103111</name>
</gene>
<dbReference type="Proteomes" id="UP000181976">
    <property type="component" value="Unassembled WGS sequence"/>
</dbReference>
<organism evidence="7 8">
    <name type="scientific">Thermophagus xiamenensis</name>
    <dbReference type="NCBI Taxonomy" id="385682"/>
    <lineage>
        <taxon>Bacteria</taxon>
        <taxon>Pseudomonadati</taxon>
        <taxon>Bacteroidota</taxon>
        <taxon>Bacteroidia</taxon>
        <taxon>Marinilabiliales</taxon>
        <taxon>Marinilabiliaceae</taxon>
        <taxon>Thermophagus</taxon>
    </lineage>
</organism>
<sequence length="336" mass="38078">MGNFLLKLVLALIWVFLLLEDIRSQDSDFIVASDGTGDFLTLQEAINAVPDFRKKRTVIFIKNGVYNEKLILPASKTNVTFIGEDKYKTVITHDDYASKKNRFGEEMGTTGSSSFFVFGDGFVARNITFENSAGPVGQAVAVRIDGDRVVFENCRFLGNQDTLYPHGDGSRQYYKSCYIEGTVDFIFGWSTAVFDDCEIFCKDRGYITAASTHQEREFGFVFINCKITGNAPENSFYLGRPWRPYAKAVFINCFMGKHIKPEGWHNWGDPDKEKTAFFAEYKSYGPGAAPEKRVVWSHQLTDEEALKYTPENILSGEDNWKYWEWLTPADVVGGPE</sequence>
<dbReference type="PANTHER" id="PTHR31321">
    <property type="entry name" value="ACYL-COA THIOESTER HYDROLASE YBHC-RELATED"/>
    <property type="match status" value="1"/>
</dbReference>
<reference evidence="7 8" key="1">
    <citation type="submission" date="2016-10" db="EMBL/GenBank/DDBJ databases">
        <authorList>
            <person name="de Groot N.N."/>
        </authorList>
    </citation>
    <scope>NUCLEOTIDE SEQUENCE [LARGE SCALE GENOMIC DNA]</scope>
    <source>
        <strain evidence="7 8">DSM 19012</strain>
    </source>
</reference>
<evidence type="ECO:0000256" key="3">
    <source>
        <dbReference type="ARBA" id="ARBA00023085"/>
    </source>
</evidence>
<evidence type="ECO:0000256" key="1">
    <source>
        <dbReference type="ARBA" id="ARBA00008891"/>
    </source>
</evidence>
<evidence type="ECO:0000259" key="6">
    <source>
        <dbReference type="Pfam" id="PF01095"/>
    </source>
</evidence>
<evidence type="ECO:0000313" key="7">
    <source>
        <dbReference type="EMBL" id="SFD87513.1"/>
    </source>
</evidence>
<dbReference type="InterPro" id="IPR033131">
    <property type="entry name" value="Pectinesterase_Asp_AS"/>
</dbReference>
<dbReference type="eggNOG" id="COG4677">
    <property type="taxonomic scope" value="Bacteria"/>
</dbReference>
<comment type="catalytic activity">
    <reaction evidence="5">
        <text>[(1-&gt;4)-alpha-D-galacturonosyl methyl ester](n) + n H2O = [(1-&gt;4)-alpha-D-galacturonosyl](n) + n methanol + n H(+)</text>
        <dbReference type="Rhea" id="RHEA:22380"/>
        <dbReference type="Rhea" id="RHEA-COMP:14570"/>
        <dbReference type="Rhea" id="RHEA-COMP:14573"/>
        <dbReference type="ChEBI" id="CHEBI:15377"/>
        <dbReference type="ChEBI" id="CHEBI:15378"/>
        <dbReference type="ChEBI" id="CHEBI:17790"/>
        <dbReference type="ChEBI" id="CHEBI:140522"/>
        <dbReference type="ChEBI" id="CHEBI:140523"/>
        <dbReference type="EC" id="3.1.1.11"/>
    </reaction>
</comment>
<dbReference type="AlphaFoldDB" id="A0A1I1W2J1"/>
<dbReference type="EC" id="3.1.1.11" evidence="5"/>